<dbReference type="Gene3D" id="3.40.190.290">
    <property type="match status" value="1"/>
</dbReference>
<keyword evidence="4" id="KW-0804">Transcription</keyword>
<dbReference type="SUPFAM" id="SSF53850">
    <property type="entry name" value="Periplasmic binding protein-like II"/>
    <property type="match status" value="1"/>
</dbReference>
<keyword evidence="2" id="KW-0805">Transcription regulation</keyword>
<dbReference type="InterPro" id="IPR036388">
    <property type="entry name" value="WH-like_DNA-bd_sf"/>
</dbReference>
<evidence type="ECO:0000256" key="3">
    <source>
        <dbReference type="ARBA" id="ARBA00023125"/>
    </source>
</evidence>
<dbReference type="RefSeq" id="WP_101870591.1">
    <property type="nucleotide sequence ID" value="NZ_NIHS01000010.1"/>
</dbReference>
<accession>A0A2N5PCM1</accession>
<dbReference type="EMBL" id="NIHS01000010">
    <property type="protein sequence ID" value="PLT72900.1"/>
    <property type="molecule type" value="Genomic_DNA"/>
</dbReference>
<evidence type="ECO:0000313" key="7">
    <source>
        <dbReference type="Proteomes" id="UP000234891"/>
    </source>
</evidence>
<feature type="domain" description="HTH lysR-type" evidence="5">
    <location>
        <begin position="1"/>
        <end position="58"/>
    </location>
</feature>
<dbReference type="InterPro" id="IPR036390">
    <property type="entry name" value="WH_DNA-bd_sf"/>
</dbReference>
<dbReference type="PANTHER" id="PTHR30126">
    <property type="entry name" value="HTH-TYPE TRANSCRIPTIONAL REGULATOR"/>
    <property type="match status" value="1"/>
</dbReference>
<sequence length="299" mass="33694">MNLFYLRYFVTLAHIKHYTKAAEQLCISQPSLSHAIAQLEKELGIPLFEKNGRNTTLTRFGEEFLSCAEHTLSTLDEGITTLHRNARGEGLIRIGMLRPLGIEYIPRLAAGFLKANPGQDIQFTFHTGVTQYLLDGLAARKYDLVFCSQPSEEHKFTAVPIQKQNLIMITPQSHPLSAKDSVDLVETIPYPQIFFEKSAGIRNVIDQMFARTGASPKIAYETEEDQVIAGLVAQGFGIAVVPYMDILQKLNVNILQIRSPNYERAFFMVHNDCVFIPPVVQKFRQFVLDDGMMLTEEPA</sequence>
<dbReference type="Pfam" id="PF00126">
    <property type="entry name" value="HTH_1"/>
    <property type="match status" value="1"/>
</dbReference>
<dbReference type="Proteomes" id="UP000234891">
    <property type="component" value="Unassembled WGS sequence"/>
</dbReference>
<gene>
    <name evidence="6" type="ORF">CDL26_07620</name>
</gene>
<evidence type="ECO:0000256" key="2">
    <source>
        <dbReference type="ARBA" id="ARBA00023015"/>
    </source>
</evidence>
<dbReference type="InterPro" id="IPR005119">
    <property type="entry name" value="LysR_subst-bd"/>
</dbReference>
<dbReference type="Pfam" id="PF03466">
    <property type="entry name" value="LysR_substrate"/>
    <property type="match status" value="1"/>
</dbReference>
<organism evidence="6 7">
    <name type="scientific">Mediterraneibacter gnavus</name>
    <name type="common">Ruminococcus gnavus</name>
    <dbReference type="NCBI Taxonomy" id="33038"/>
    <lineage>
        <taxon>Bacteria</taxon>
        <taxon>Bacillati</taxon>
        <taxon>Bacillota</taxon>
        <taxon>Clostridia</taxon>
        <taxon>Lachnospirales</taxon>
        <taxon>Lachnospiraceae</taxon>
        <taxon>Mediterraneibacter</taxon>
    </lineage>
</organism>
<reference evidence="6 7" key="1">
    <citation type="journal article" date="2017" name="Genome Med.">
        <title>A novel Ruminococcus gnavus clade enriched in inflammatory bowel disease patients.</title>
        <authorList>
            <person name="Hall A.B."/>
            <person name="Yassour M."/>
            <person name="Sauk J."/>
            <person name="Garner A."/>
            <person name="Jiang X."/>
            <person name="Arthur T."/>
            <person name="Lagoudas G.K."/>
            <person name="Vatanen T."/>
            <person name="Fornelos N."/>
            <person name="Wilson R."/>
            <person name="Bertha M."/>
            <person name="Cohen M."/>
            <person name="Garber J."/>
            <person name="Khalili H."/>
            <person name="Gevers D."/>
            <person name="Ananthakrishnan A.N."/>
            <person name="Kugathasan S."/>
            <person name="Lander E.S."/>
            <person name="Blainey P."/>
            <person name="Vlamakis H."/>
            <person name="Xavier R.J."/>
            <person name="Huttenhower C."/>
        </authorList>
    </citation>
    <scope>NUCLEOTIDE SEQUENCE [LARGE SCALE GENOMIC DNA]</scope>
    <source>
        <strain evidence="6 7">RJX1124</strain>
    </source>
</reference>
<comment type="similarity">
    <text evidence="1">Belongs to the LysR transcriptional regulatory family.</text>
</comment>
<name>A0A2N5PCM1_MEDGN</name>
<keyword evidence="3" id="KW-0238">DNA-binding</keyword>
<dbReference type="GO" id="GO:0003700">
    <property type="term" value="F:DNA-binding transcription factor activity"/>
    <property type="evidence" value="ECO:0007669"/>
    <property type="project" value="InterPro"/>
</dbReference>
<dbReference type="PROSITE" id="PS50931">
    <property type="entry name" value="HTH_LYSR"/>
    <property type="match status" value="1"/>
</dbReference>
<dbReference type="AlphaFoldDB" id="A0A2N5PCM1"/>
<dbReference type="PRINTS" id="PR00039">
    <property type="entry name" value="HTHLYSR"/>
</dbReference>
<evidence type="ECO:0000313" key="6">
    <source>
        <dbReference type="EMBL" id="PLT72900.1"/>
    </source>
</evidence>
<dbReference type="SUPFAM" id="SSF46785">
    <property type="entry name" value="Winged helix' DNA-binding domain"/>
    <property type="match status" value="1"/>
</dbReference>
<comment type="caution">
    <text evidence="6">The sequence shown here is derived from an EMBL/GenBank/DDBJ whole genome shotgun (WGS) entry which is preliminary data.</text>
</comment>
<dbReference type="GO" id="GO:0000976">
    <property type="term" value="F:transcription cis-regulatory region binding"/>
    <property type="evidence" value="ECO:0007669"/>
    <property type="project" value="TreeGrafter"/>
</dbReference>
<dbReference type="CDD" id="cd08434">
    <property type="entry name" value="PBP2_GltC_like"/>
    <property type="match status" value="1"/>
</dbReference>
<evidence type="ECO:0000259" key="5">
    <source>
        <dbReference type="PROSITE" id="PS50931"/>
    </source>
</evidence>
<dbReference type="FunFam" id="1.10.10.10:FF:000001">
    <property type="entry name" value="LysR family transcriptional regulator"/>
    <property type="match status" value="1"/>
</dbReference>
<dbReference type="PANTHER" id="PTHR30126:SF39">
    <property type="entry name" value="HTH-TYPE TRANSCRIPTIONAL REGULATOR CYSL"/>
    <property type="match status" value="1"/>
</dbReference>
<proteinExistence type="inferred from homology"/>
<dbReference type="Gene3D" id="1.10.10.10">
    <property type="entry name" value="Winged helix-like DNA-binding domain superfamily/Winged helix DNA-binding domain"/>
    <property type="match status" value="1"/>
</dbReference>
<dbReference type="InterPro" id="IPR000847">
    <property type="entry name" value="LysR_HTH_N"/>
</dbReference>
<protein>
    <submittedName>
        <fullName evidence="6">LysR family transcriptional regulator</fullName>
    </submittedName>
</protein>
<evidence type="ECO:0000256" key="1">
    <source>
        <dbReference type="ARBA" id="ARBA00009437"/>
    </source>
</evidence>
<evidence type="ECO:0000256" key="4">
    <source>
        <dbReference type="ARBA" id="ARBA00023163"/>
    </source>
</evidence>